<name>A0ABQ5RSX0_9CHLO</name>
<keyword evidence="2" id="KW-1133">Transmembrane helix</keyword>
<dbReference type="EMBL" id="BSDZ01000008">
    <property type="protein sequence ID" value="GLI60414.1"/>
    <property type="molecule type" value="Genomic_DNA"/>
</dbReference>
<feature type="transmembrane region" description="Helical" evidence="2">
    <location>
        <begin position="105"/>
        <end position="130"/>
    </location>
</feature>
<keyword evidence="2" id="KW-0472">Membrane</keyword>
<accession>A0ABQ5RSX0</accession>
<feature type="region of interest" description="Disordered" evidence="1">
    <location>
        <begin position="430"/>
        <end position="461"/>
    </location>
</feature>
<reference evidence="3 4" key="1">
    <citation type="journal article" date="2023" name="IScience">
        <title>Expanded male sex-determining region conserved during the evolution of homothallism in the green alga Volvox.</title>
        <authorList>
            <person name="Yamamoto K."/>
            <person name="Matsuzaki R."/>
            <person name="Mahakham W."/>
            <person name="Heman W."/>
            <person name="Sekimoto H."/>
            <person name="Kawachi M."/>
            <person name="Minakuchi Y."/>
            <person name="Toyoda A."/>
            <person name="Nozaki H."/>
        </authorList>
    </citation>
    <scope>NUCLEOTIDE SEQUENCE [LARGE SCALE GENOMIC DNA]</scope>
    <source>
        <strain evidence="3 4">NIES-4468</strain>
    </source>
</reference>
<feature type="transmembrane region" description="Helical" evidence="2">
    <location>
        <begin position="60"/>
        <end position="85"/>
    </location>
</feature>
<keyword evidence="2" id="KW-0812">Transmembrane</keyword>
<comment type="caution">
    <text evidence="3">The sequence shown here is derived from an EMBL/GenBank/DDBJ whole genome shotgun (WGS) entry which is preliminary data.</text>
</comment>
<evidence type="ECO:0000256" key="1">
    <source>
        <dbReference type="SAM" id="MobiDB-lite"/>
    </source>
</evidence>
<sequence>MPVCPTCHTEPSYQAVLRDRFVRKNIDCASLYLLGQPNQARRIRDIDGVLQKYIDLGVSLWAYLGLLVRVLMLGLNCTAIFYAFITYRVGKYDQGKFEIPTRVVVWAEFLIICCYLLWMIWRFLLLLYAACKEIYSTADNMYKHNLEVCLAVRNWYNAGMNLEFNLLLLLRYVSPPAVVAALGKAGRRVYGKYGTRVHREQRCADLCCCCCFYGRLIFCTLLQGSAVLLVAAAALLGVFIKVLQLRFLGTADIRHWSINELLLFGQFVVNMAYLDTRQKDRREAKLELLYHGSDAEQSEEEQEAVNLVEDLALLVLRYHYSMLTALVVHHSLTSEDISYIYIQDNVEDEKPRNRVKHEYLSKTAGSGGSGGASPLPVSGRSSDWTRQNAASASYADRGFGTGQARSQVVVEIAARPGRKHSAETVAAIAASGSNSSGSSNIGATPPEPASSGPPLGPSLPPATARFPYDFYTYGRAMGTPLRRSMQEPVLKERYEQSLWRAGN</sequence>
<feature type="region of interest" description="Disordered" evidence="1">
    <location>
        <begin position="359"/>
        <end position="384"/>
    </location>
</feature>
<evidence type="ECO:0000256" key="2">
    <source>
        <dbReference type="SAM" id="Phobius"/>
    </source>
</evidence>
<gene>
    <name evidence="3" type="ORF">VaNZ11_002565</name>
</gene>
<organism evidence="3 4">
    <name type="scientific">Volvox africanus</name>
    <dbReference type="NCBI Taxonomy" id="51714"/>
    <lineage>
        <taxon>Eukaryota</taxon>
        <taxon>Viridiplantae</taxon>
        <taxon>Chlorophyta</taxon>
        <taxon>core chlorophytes</taxon>
        <taxon>Chlorophyceae</taxon>
        <taxon>CS clade</taxon>
        <taxon>Chlamydomonadales</taxon>
        <taxon>Volvocaceae</taxon>
        <taxon>Volvox</taxon>
    </lineage>
</organism>
<evidence type="ECO:0008006" key="5">
    <source>
        <dbReference type="Google" id="ProtNLM"/>
    </source>
</evidence>
<proteinExistence type="predicted"/>
<protein>
    <recommendedName>
        <fullName evidence="5">Autophagy-related protein 9</fullName>
    </recommendedName>
</protein>
<keyword evidence="4" id="KW-1185">Reference proteome</keyword>
<feature type="transmembrane region" description="Helical" evidence="2">
    <location>
        <begin position="203"/>
        <end position="236"/>
    </location>
</feature>
<evidence type="ECO:0000313" key="4">
    <source>
        <dbReference type="Proteomes" id="UP001165090"/>
    </source>
</evidence>
<dbReference type="Proteomes" id="UP001165090">
    <property type="component" value="Unassembled WGS sequence"/>
</dbReference>
<evidence type="ECO:0000313" key="3">
    <source>
        <dbReference type="EMBL" id="GLI60414.1"/>
    </source>
</evidence>
<feature type="compositionally biased region" description="Low complexity" evidence="1">
    <location>
        <begin position="430"/>
        <end position="453"/>
    </location>
</feature>